<sequence>MPYAVRKQGEKWITYNSDTGDVKGKHDSKEKANKQLRLLYMVKHGETSRS</sequence>
<accession>A0A6M3IG25</accession>
<evidence type="ECO:0000313" key="1">
    <source>
        <dbReference type="EMBL" id="QJA56321.1"/>
    </source>
</evidence>
<dbReference type="EMBL" id="MT142285">
    <property type="protein sequence ID" value="QJA77496.1"/>
    <property type="molecule type" value="Genomic_DNA"/>
</dbReference>
<reference evidence="1" key="1">
    <citation type="submission" date="2020-03" db="EMBL/GenBank/DDBJ databases">
        <title>The deep terrestrial virosphere.</title>
        <authorList>
            <person name="Holmfeldt K."/>
            <person name="Nilsson E."/>
            <person name="Simone D."/>
            <person name="Lopez-Fernandez M."/>
            <person name="Wu X."/>
            <person name="de Brujin I."/>
            <person name="Lundin D."/>
            <person name="Andersson A."/>
            <person name="Bertilsson S."/>
            <person name="Dopson M."/>
        </authorList>
    </citation>
    <scope>NUCLEOTIDE SEQUENCE</scope>
    <source>
        <strain evidence="2">MM415A01298</strain>
        <strain evidence="1">MM415B01884</strain>
    </source>
</reference>
<name>A0A6M3IG25_9ZZZZ</name>
<proteinExistence type="predicted"/>
<dbReference type="EMBL" id="MT141211">
    <property type="protein sequence ID" value="QJA56321.1"/>
    <property type="molecule type" value="Genomic_DNA"/>
</dbReference>
<gene>
    <name evidence="2" type="ORF">MM415A01298_0012</name>
    <name evidence="1" type="ORF">MM415B01884_0013</name>
</gene>
<dbReference type="AlphaFoldDB" id="A0A6M3IG25"/>
<evidence type="ECO:0000313" key="2">
    <source>
        <dbReference type="EMBL" id="QJA77496.1"/>
    </source>
</evidence>
<protein>
    <submittedName>
        <fullName evidence="1">Uncharacterized protein</fullName>
    </submittedName>
</protein>
<organism evidence="1">
    <name type="scientific">viral metagenome</name>
    <dbReference type="NCBI Taxonomy" id="1070528"/>
    <lineage>
        <taxon>unclassified sequences</taxon>
        <taxon>metagenomes</taxon>
        <taxon>organismal metagenomes</taxon>
    </lineage>
</organism>